<dbReference type="GO" id="GO:0006644">
    <property type="term" value="P:phospholipid metabolic process"/>
    <property type="evidence" value="ECO:0007669"/>
    <property type="project" value="InterPro"/>
</dbReference>
<keyword evidence="1" id="KW-1185">Reference proteome</keyword>
<dbReference type="InterPro" id="IPR036444">
    <property type="entry name" value="PLipase_A2_dom_sf"/>
</dbReference>
<reference evidence="2" key="1">
    <citation type="submission" date="2025-08" db="UniProtKB">
        <authorList>
            <consortium name="RefSeq"/>
        </authorList>
    </citation>
    <scope>IDENTIFICATION</scope>
</reference>
<dbReference type="RefSeq" id="XP_018496891.1">
    <property type="nucleotide sequence ID" value="XM_018641375.1"/>
</dbReference>
<proteinExistence type="predicted"/>
<organism evidence="1 2">
    <name type="scientific">Galendromus occidentalis</name>
    <name type="common">western predatory mite</name>
    <dbReference type="NCBI Taxonomy" id="34638"/>
    <lineage>
        <taxon>Eukaryota</taxon>
        <taxon>Metazoa</taxon>
        <taxon>Ecdysozoa</taxon>
        <taxon>Arthropoda</taxon>
        <taxon>Chelicerata</taxon>
        <taxon>Arachnida</taxon>
        <taxon>Acari</taxon>
        <taxon>Parasitiformes</taxon>
        <taxon>Mesostigmata</taxon>
        <taxon>Gamasina</taxon>
        <taxon>Phytoseioidea</taxon>
        <taxon>Phytoseiidae</taxon>
        <taxon>Typhlodrominae</taxon>
        <taxon>Galendromus</taxon>
    </lineage>
</organism>
<name>A0AAJ7PAT0_9ACAR</name>
<dbReference type="SUPFAM" id="SSF48619">
    <property type="entry name" value="Phospholipase A2, PLA2"/>
    <property type="match status" value="1"/>
</dbReference>
<dbReference type="GO" id="GO:0004623">
    <property type="term" value="F:phospholipase A2 activity"/>
    <property type="evidence" value="ECO:0007669"/>
    <property type="project" value="InterPro"/>
</dbReference>
<dbReference type="Gene3D" id="1.20.90.10">
    <property type="entry name" value="Phospholipase A2 domain"/>
    <property type="match status" value="1"/>
</dbReference>
<dbReference type="Proteomes" id="UP000694867">
    <property type="component" value="Unplaced"/>
</dbReference>
<dbReference type="GeneID" id="108864915"/>
<gene>
    <name evidence="2" type="primary">LOC108864915</name>
</gene>
<evidence type="ECO:0000313" key="2">
    <source>
        <dbReference type="RefSeq" id="XP_018496891.1"/>
    </source>
</evidence>
<dbReference type="GO" id="GO:0050482">
    <property type="term" value="P:arachidonate secretion"/>
    <property type="evidence" value="ECO:0007669"/>
    <property type="project" value="InterPro"/>
</dbReference>
<dbReference type="AlphaFoldDB" id="A0AAJ7PAT0"/>
<protein>
    <submittedName>
        <fullName evidence="2">Uncharacterized protein LOC108864915</fullName>
    </submittedName>
</protein>
<dbReference type="KEGG" id="goe:108864915"/>
<evidence type="ECO:0000313" key="1">
    <source>
        <dbReference type="Proteomes" id="UP000694867"/>
    </source>
</evidence>
<sequence length="131" mass="14404">MNETNPEVLQNGCGTAAWNFDPWLPFFTEACNDHDMCYSLPVQKLSCDLRFLRNMLLACDRPDSPTGRKIITSNAFDAVATTPMGCTAYHSAQRSNLFCVAEPGNKANVRTVYDFHKHVEGCGPLVGAESA</sequence>
<accession>A0AAJ7PAT0</accession>